<protein>
    <submittedName>
        <fullName evidence="1">Uncharacterized protein</fullName>
    </submittedName>
</protein>
<gene>
    <name evidence="1" type="ORF">ACFSCY_12970</name>
</gene>
<evidence type="ECO:0000313" key="2">
    <source>
        <dbReference type="Proteomes" id="UP001597145"/>
    </source>
</evidence>
<comment type="caution">
    <text evidence="1">The sequence shown here is derived from an EMBL/GenBank/DDBJ whole genome shotgun (WGS) entry which is preliminary data.</text>
</comment>
<reference evidence="2" key="1">
    <citation type="journal article" date="2019" name="Int. J. Syst. Evol. Microbiol.">
        <title>The Global Catalogue of Microorganisms (GCM) 10K type strain sequencing project: providing services to taxonomists for standard genome sequencing and annotation.</title>
        <authorList>
            <consortium name="The Broad Institute Genomics Platform"/>
            <consortium name="The Broad Institute Genome Sequencing Center for Infectious Disease"/>
            <person name="Wu L."/>
            <person name="Ma J."/>
        </authorList>
    </citation>
    <scope>NUCLEOTIDE SEQUENCE [LARGE SCALE GENOMIC DNA]</scope>
    <source>
        <strain evidence="2">JCM 12165</strain>
    </source>
</reference>
<dbReference type="Proteomes" id="UP001597145">
    <property type="component" value="Unassembled WGS sequence"/>
</dbReference>
<organism evidence="1 2">
    <name type="scientific">Pseudonocardia aurantiaca</name>
    <dbReference type="NCBI Taxonomy" id="75290"/>
    <lineage>
        <taxon>Bacteria</taxon>
        <taxon>Bacillati</taxon>
        <taxon>Actinomycetota</taxon>
        <taxon>Actinomycetes</taxon>
        <taxon>Pseudonocardiales</taxon>
        <taxon>Pseudonocardiaceae</taxon>
        <taxon>Pseudonocardia</taxon>
    </lineage>
</organism>
<proteinExistence type="predicted"/>
<dbReference type="RefSeq" id="WP_343980107.1">
    <property type="nucleotide sequence ID" value="NZ_BAAAJG010000011.1"/>
</dbReference>
<dbReference type="EMBL" id="JBHUCP010000007">
    <property type="protein sequence ID" value="MFD1530356.1"/>
    <property type="molecule type" value="Genomic_DNA"/>
</dbReference>
<evidence type="ECO:0000313" key="1">
    <source>
        <dbReference type="EMBL" id="MFD1530356.1"/>
    </source>
</evidence>
<name>A0ABW4FKI7_9PSEU</name>
<keyword evidence="2" id="KW-1185">Reference proteome</keyword>
<accession>A0ABW4FKI7</accession>
<sequence length="95" mass="9752">MVLLVLALVLLAPVMIGMFLLAMERLEFRLLDTVPTAEFDHALLAPRPAGRAGARPMRAPAGRARPVADPSLAEALGALAGEVAGPSAEPTNAAG</sequence>